<protein>
    <submittedName>
        <fullName evidence="8">Nucleobase transporter</fullName>
    </submittedName>
</protein>
<sequence length="515" mass="56669">MGCICGFSSFAEVYVYMTCILLGISMLMPVNALTSAPSYVMNYYKYVTGNEHATPNSPVFWANILTFYNLASVVTQAICGPTVLTPWSRKLSLTLRFTLALSLMMLELLVILVMPTGHVSQTGAMVSFFIVTIAAGAGKSYEEATCYALVGTMPPKFMSAIMFGCGLSGVIASILQCIIKASMKDDYDSTLHQAYIYFSLALAFMTVALTMALSLRWNSYAQEKVGEFRALRRAQHQQEEEGTQEKDAQAVRNAELHALDEGVRDTSDERQPYYGEATAAQPTGEVYGNIVMDDKNKEEKLRNKAAGIDGSDEGTEDDEVRVVRGDAVADGDDDSSFDDRNLTTSQQMQRTKAWPVMKMIWPVMLACFINFFVSLFIFPSLIIPIDREDKWFATIAILLYNCGDASGRFSSSLRFLWPSRKVLLIGSSCRSIFIPLTFLCIYNYIPGHPAPYVFMALLGLTNGFFGASAMVLGPMDSRLRTEGQRVMAGQLMGVALLCGASVSALLALLVVLFIP</sequence>
<feature type="transmembrane region" description="Helical" evidence="7">
    <location>
        <begin position="60"/>
        <end position="81"/>
    </location>
</feature>
<comment type="caution">
    <text evidence="8">The sequence shown here is derived from an EMBL/GenBank/DDBJ whole genome shotgun (WGS) entry which is preliminary data.</text>
</comment>
<keyword evidence="4 7" id="KW-0812">Transmembrane</keyword>
<dbReference type="PANTHER" id="PTHR10332">
    <property type="entry name" value="EQUILIBRATIVE NUCLEOSIDE TRANSPORTER"/>
    <property type="match status" value="1"/>
</dbReference>
<feature type="transmembrane region" description="Helical" evidence="7">
    <location>
        <begin position="93"/>
        <end position="113"/>
    </location>
</feature>
<evidence type="ECO:0000256" key="3">
    <source>
        <dbReference type="ARBA" id="ARBA00022448"/>
    </source>
</evidence>
<keyword evidence="5 7" id="KW-1133">Transmembrane helix</keyword>
<dbReference type="InterPro" id="IPR002259">
    <property type="entry name" value="Eqnu_transpt"/>
</dbReference>
<dbReference type="PANTHER" id="PTHR10332:SF10">
    <property type="entry name" value="EQUILIBRATIVE NUCLEOSIDE TRANSPORTER 4"/>
    <property type="match status" value="1"/>
</dbReference>
<feature type="transmembrane region" description="Helical" evidence="7">
    <location>
        <begin position="157"/>
        <end position="182"/>
    </location>
</feature>
<keyword evidence="6 7" id="KW-0472">Membrane</keyword>
<comment type="subcellular location">
    <subcellularLocation>
        <location evidence="1">Membrane</location>
        <topology evidence="1">Multi-pass membrane protein</topology>
    </subcellularLocation>
</comment>
<name>A0A0M9FUU2_LEPPY</name>
<proteinExistence type="inferred from homology"/>
<evidence type="ECO:0000256" key="2">
    <source>
        <dbReference type="ARBA" id="ARBA00007965"/>
    </source>
</evidence>
<evidence type="ECO:0000256" key="4">
    <source>
        <dbReference type="ARBA" id="ARBA00022692"/>
    </source>
</evidence>
<accession>A0A0M9FUU2</accession>
<dbReference type="RefSeq" id="XP_015654846.1">
    <property type="nucleotide sequence ID" value="XM_015806482.1"/>
</dbReference>
<comment type="similarity">
    <text evidence="2">Belongs to the SLC29A/ENT transporter (TC 2.A.57) family.</text>
</comment>
<reference evidence="8 9" key="1">
    <citation type="submission" date="2015-07" db="EMBL/GenBank/DDBJ databases">
        <title>High-quality genome of monoxenous trypanosomatid Leptomonas pyrrhocoris.</title>
        <authorList>
            <person name="Flegontov P."/>
            <person name="Butenko A."/>
            <person name="Firsov S."/>
            <person name="Vlcek C."/>
            <person name="Logacheva M.D."/>
            <person name="Field M."/>
            <person name="Filatov D."/>
            <person name="Flegontova O."/>
            <person name="Gerasimov E."/>
            <person name="Jackson A.P."/>
            <person name="Kelly S."/>
            <person name="Opperdoes F."/>
            <person name="O'Reilly A."/>
            <person name="Votypka J."/>
            <person name="Yurchenko V."/>
            <person name="Lukes J."/>
        </authorList>
    </citation>
    <scope>NUCLEOTIDE SEQUENCE [LARGE SCALE GENOMIC DNA]</scope>
    <source>
        <strain evidence="8">H10</strain>
    </source>
</reference>
<dbReference type="VEuPathDB" id="TriTrypDB:LpyrH10_20_0660"/>
<dbReference type="EMBL" id="LGTL01000020">
    <property type="protein sequence ID" value="KPA76407.1"/>
    <property type="molecule type" value="Genomic_DNA"/>
</dbReference>
<organism evidence="8 9">
    <name type="scientific">Leptomonas pyrrhocoris</name>
    <name type="common">Firebug parasite</name>
    <dbReference type="NCBI Taxonomy" id="157538"/>
    <lineage>
        <taxon>Eukaryota</taxon>
        <taxon>Discoba</taxon>
        <taxon>Euglenozoa</taxon>
        <taxon>Kinetoplastea</taxon>
        <taxon>Metakinetoplastina</taxon>
        <taxon>Trypanosomatida</taxon>
        <taxon>Trypanosomatidae</taxon>
        <taxon>Leishmaniinae</taxon>
        <taxon>Leptomonas</taxon>
    </lineage>
</organism>
<feature type="transmembrane region" description="Helical" evidence="7">
    <location>
        <begin position="119"/>
        <end position="137"/>
    </location>
</feature>
<dbReference type="InterPro" id="IPR036259">
    <property type="entry name" value="MFS_trans_sf"/>
</dbReference>
<dbReference type="Proteomes" id="UP000037923">
    <property type="component" value="Unassembled WGS sequence"/>
</dbReference>
<evidence type="ECO:0000313" key="9">
    <source>
        <dbReference type="Proteomes" id="UP000037923"/>
    </source>
</evidence>
<feature type="transmembrane region" description="Helical" evidence="7">
    <location>
        <begin position="451"/>
        <end position="473"/>
    </location>
</feature>
<dbReference type="OrthoDB" id="10014563at2759"/>
<evidence type="ECO:0000256" key="1">
    <source>
        <dbReference type="ARBA" id="ARBA00004141"/>
    </source>
</evidence>
<feature type="transmembrane region" description="Helical" evidence="7">
    <location>
        <begin position="14"/>
        <end position="40"/>
    </location>
</feature>
<keyword evidence="3" id="KW-0813">Transport</keyword>
<feature type="transmembrane region" description="Helical" evidence="7">
    <location>
        <begin position="194"/>
        <end position="215"/>
    </location>
</feature>
<dbReference type="GO" id="GO:0005886">
    <property type="term" value="C:plasma membrane"/>
    <property type="evidence" value="ECO:0007669"/>
    <property type="project" value="TreeGrafter"/>
</dbReference>
<dbReference type="OMA" id="ARGMNEF"/>
<dbReference type="SUPFAM" id="SSF103473">
    <property type="entry name" value="MFS general substrate transporter"/>
    <property type="match status" value="1"/>
</dbReference>
<feature type="transmembrane region" description="Helical" evidence="7">
    <location>
        <begin position="359"/>
        <end position="385"/>
    </location>
</feature>
<feature type="transmembrane region" description="Helical" evidence="7">
    <location>
        <begin position="422"/>
        <end position="445"/>
    </location>
</feature>
<feature type="transmembrane region" description="Helical" evidence="7">
    <location>
        <begin position="494"/>
        <end position="514"/>
    </location>
</feature>
<evidence type="ECO:0000256" key="5">
    <source>
        <dbReference type="ARBA" id="ARBA00022989"/>
    </source>
</evidence>
<dbReference type="Pfam" id="PF01733">
    <property type="entry name" value="Nucleoside_tran"/>
    <property type="match status" value="2"/>
</dbReference>
<keyword evidence="9" id="KW-1185">Reference proteome</keyword>
<dbReference type="AlphaFoldDB" id="A0A0M9FUU2"/>
<evidence type="ECO:0000256" key="7">
    <source>
        <dbReference type="SAM" id="Phobius"/>
    </source>
</evidence>
<evidence type="ECO:0000256" key="6">
    <source>
        <dbReference type="ARBA" id="ARBA00023136"/>
    </source>
</evidence>
<gene>
    <name evidence="8" type="ORF">ABB37_07743</name>
</gene>
<dbReference type="GO" id="GO:0005337">
    <property type="term" value="F:nucleoside transmembrane transporter activity"/>
    <property type="evidence" value="ECO:0007669"/>
    <property type="project" value="InterPro"/>
</dbReference>
<evidence type="ECO:0000313" key="8">
    <source>
        <dbReference type="EMBL" id="KPA76407.1"/>
    </source>
</evidence>
<dbReference type="GeneID" id="26908028"/>